<dbReference type="InterPro" id="IPR000160">
    <property type="entry name" value="GGDEF_dom"/>
</dbReference>
<dbReference type="InterPro" id="IPR043128">
    <property type="entry name" value="Rev_trsase/Diguanyl_cyclase"/>
</dbReference>
<evidence type="ECO:0000259" key="1">
    <source>
        <dbReference type="PROSITE" id="PS50887"/>
    </source>
</evidence>
<dbReference type="GO" id="GO:0052621">
    <property type="term" value="F:diguanylate cyclase activity"/>
    <property type="evidence" value="ECO:0007669"/>
    <property type="project" value="TreeGrafter"/>
</dbReference>
<dbReference type="Pfam" id="PF00990">
    <property type="entry name" value="GGDEF"/>
    <property type="match status" value="1"/>
</dbReference>
<dbReference type="InterPro" id="IPR050469">
    <property type="entry name" value="Diguanylate_Cyclase"/>
</dbReference>
<dbReference type="Gene3D" id="3.30.70.270">
    <property type="match status" value="1"/>
</dbReference>
<evidence type="ECO:0000313" key="2">
    <source>
        <dbReference type="EMBL" id="MBN7772579.1"/>
    </source>
</evidence>
<dbReference type="PANTHER" id="PTHR45138:SF9">
    <property type="entry name" value="DIGUANYLATE CYCLASE DGCM-RELATED"/>
    <property type="match status" value="1"/>
</dbReference>
<dbReference type="EMBL" id="JAFJZZ010000001">
    <property type="protein sequence ID" value="MBN7772579.1"/>
    <property type="molecule type" value="Genomic_DNA"/>
</dbReference>
<dbReference type="PANTHER" id="PTHR45138">
    <property type="entry name" value="REGULATORY COMPONENTS OF SENSORY TRANSDUCTION SYSTEM"/>
    <property type="match status" value="1"/>
</dbReference>
<proteinExistence type="predicted"/>
<keyword evidence="3" id="KW-1185">Reference proteome</keyword>
<sequence length="296" mass="34494">MFAMKQMNDLLKTFCSADKLFDSYQLVEPQTHEVFDYDSNDNLIKTEKYCYTTCGRFVPCENCTSKRTCNDQNQYMKLEYVNDRVLLFLSRPVRVENKLFSLELIKNVTDSLSIPSYYHTEKRDVEKVIQQLNDLSIHDAFTGMYNKVYIKNEIDNFVQQMEKTDDKLIGIAIDIDDYTQVNMMYGHGVGNQVLYYIASAVKQVAGLYRGWTGRLGPDEFGLFFKNMSMSEIETICIKLDEMISQHLFEAKGKEFKMTFSYGVAELEQTEDADDYIDRLYFRLRAAQGSKKEADQE</sequence>
<evidence type="ECO:0000313" key="3">
    <source>
        <dbReference type="Proteomes" id="UP000664545"/>
    </source>
</evidence>
<dbReference type="SUPFAM" id="SSF55073">
    <property type="entry name" value="Nucleotide cyclase"/>
    <property type="match status" value="1"/>
</dbReference>
<feature type="domain" description="GGDEF" evidence="1">
    <location>
        <begin position="166"/>
        <end position="296"/>
    </location>
</feature>
<dbReference type="CDD" id="cd01949">
    <property type="entry name" value="GGDEF"/>
    <property type="match status" value="1"/>
</dbReference>
<comment type="caution">
    <text evidence="2">The sequence shown here is derived from an EMBL/GenBank/DDBJ whole genome shotgun (WGS) entry which is preliminary data.</text>
</comment>
<protein>
    <submittedName>
        <fullName evidence="2">GGDEF domain-containing protein</fullName>
    </submittedName>
</protein>
<dbReference type="Proteomes" id="UP000664545">
    <property type="component" value="Unassembled WGS sequence"/>
</dbReference>
<accession>A0A939D6Z7</accession>
<organism evidence="2 3">
    <name type="scientific">Clostridium aminobutyricum</name>
    <dbReference type="NCBI Taxonomy" id="33953"/>
    <lineage>
        <taxon>Bacteria</taxon>
        <taxon>Bacillati</taxon>
        <taxon>Bacillota</taxon>
        <taxon>Clostridia</taxon>
        <taxon>Eubacteriales</taxon>
        <taxon>Clostridiaceae</taxon>
        <taxon>Clostridium</taxon>
    </lineage>
</organism>
<dbReference type="RefSeq" id="WP_206581373.1">
    <property type="nucleotide sequence ID" value="NZ_JAFJZZ010000001.1"/>
</dbReference>
<dbReference type="PROSITE" id="PS50887">
    <property type="entry name" value="GGDEF"/>
    <property type="match status" value="1"/>
</dbReference>
<reference evidence="2" key="1">
    <citation type="submission" date="2021-02" db="EMBL/GenBank/DDBJ databases">
        <title>Abyssanaerobacter marinus gen.nov., sp., nov, anaerobic bacterium isolated from the Onnuri vent field of Indian Ocean and suggestion of Mogibacteriaceae fam. nov., and proposal of reclassification of ambiguous this family's genus member.</title>
        <authorList>
            <person name="Kim Y.J."/>
            <person name="Yang J.-A."/>
        </authorList>
    </citation>
    <scope>NUCLEOTIDE SEQUENCE</scope>
    <source>
        <strain evidence="2">DSM 2634</strain>
    </source>
</reference>
<dbReference type="SMART" id="SM00267">
    <property type="entry name" value="GGDEF"/>
    <property type="match status" value="1"/>
</dbReference>
<name>A0A939D6Z7_CLOAM</name>
<dbReference type="AlphaFoldDB" id="A0A939D6Z7"/>
<dbReference type="InterPro" id="IPR029787">
    <property type="entry name" value="Nucleotide_cyclase"/>
</dbReference>
<gene>
    <name evidence="2" type="ORF">JYB65_04320</name>
</gene>
<dbReference type="NCBIfam" id="TIGR00254">
    <property type="entry name" value="GGDEF"/>
    <property type="match status" value="1"/>
</dbReference>